<proteinExistence type="predicted"/>
<dbReference type="GO" id="GO:0003677">
    <property type="term" value="F:DNA binding"/>
    <property type="evidence" value="ECO:0007669"/>
    <property type="project" value="UniProtKB-KW"/>
</dbReference>
<dbReference type="EMBL" id="JACXLC010000001">
    <property type="protein sequence ID" value="MBD2840743.1"/>
    <property type="molecule type" value="Genomic_DNA"/>
</dbReference>
<name>A0ABR8KKE9_9SPHN</name>
<keyword evidence="2" id="KW-0238">DNA-binding</keyword>
<evidence type="ECO:0000313" key="3">
    <source>
        <dbReference type="Proteomes" id="UP000635384"/>
    </source>
</evidence>
<dbReference type="InterPro" id="IPR018640">
    <property type="entry name" value="DUF2063"/>
</dbReference>
<feature type="domain" description="Putative DNA-binding" evidence="1">
    <location>
        <begin position="10"/>
        <end position="93"/>
    </location>
</feature>
<protein>
    <submittedName>
        <fullName evidence="2">DNA-binding domain-containing protein</fullName>
    </submittedName>
</protein>
<gene>
    <name evidence="2" type="ORF">IB285_00565</name>
</gene>
<evidence type="ECO:0000313" key="2">
    <source>
        <dbReference type="EMBL" id="MBD2840743.1"/>
    </source>
</evidence>
<keyword evidence="3" id="KW-1185">Reference proteome</keyword>
<reference evidence="2 3" key="1">
    <citation type="submission" date="2020-09" db="EMBL/GenBank/DDBJ databases">
        <authorList>
            <person name="Yoon J.-W."/>
        </authorList>
    </citation>
    <scope>NUCLEOTIDE SEQUENCE [LARGE SCALE GENOMIC DNA]</scope>
    <source>
        <strain evidence="2 3">KMU-140</strain>
    </source>
</reference>
<organism evidence="2 3">
    <name type="scientific">Erythrobacter rubeus</name>
    <dbReference type="NCBI Taxonomy" id="2760803"/>
    <lineage>
        <taxon>Bacteria</taxon>
        <taxon>Pseudomonadati</taxon>
        <taxon>Pseudomonadota</taxon>
        <taxon>Alphaproteobacteria</taxon>
        <taxon>Sphingomonadales</taxon>
        <taxon>Erythrobacteraceae</taxon>
        <taxon>Erythrobacter/Porphyrobacter group</taxon>
        <taxon>Erythrobacter</taxon>
    </lineage>
</organism>
<sequence>MNGASDLKARQETFLRAILDEGAPLPEGWTNRQAAGMAVYRGNYRSALVGALENTFERTALYVGESAFKQASAHHAITHPPAGWTIDEVGAGFDATCEQLFANNPEVADLAWLEWSMLQVAIGPDVEPLGPQEFAAATGEFGDNEWMALRLEFQARSCGRIVETNLTGLWNALEDAAATERPDPRLAEPRGCLVWREGERPTFQLTEPEAVTAFTAMQEGATYGEVIVALAGNEPSPEQVQDAAMRAGALLGDWLKEGMIISLKA</sequence>
<evidence type="ECO:0000259" key="1">
    <source>
        <dbReference type="Pfam" id="PF09836"/>
    </source>
</evidence>
<dbReference type="Proteomes" id="UP000635384">
    <property type="component" value="Unassembled WGS sequence"/>
</dbReference>
<dbReference type="RefSeq" id="WP_190786353.1">
    <property type="nucleotide sequence ID" value="NZ_JACXLC010000001.1"/>
</dbReference>
<comment type="caution">
    <text evidence="2">The sequence shown here is derived from an EMBL/GenBank/DDBJ whole genome shotgun (WGS) entry which is preliminary data.</text>
</comment>
<dbReference type="Pfam" id="PF09836">
    <property type="entry name" value="DUF2063"/>
    <property type="match status" value="1"/>
</dbReference>
<accession>A0ABR8KKE9</accession>